<dbReference type="GO" id="GO:0005975">
    <property type="term" value="P:carbohydrate metabolic process"/>
    <property type="evidence" value="ECO:0007669"/>
    <property type="project" value="InterPro"/>
</dbReference>
<feature type="site" description="Increases basicity of active site Tyr" evidence="11">
    <location>
        <position position="108"/>
    </location>
</feature>
<dbReference type="NCBIfam" id="NF011657">
    <property type="entry name" value="PRK15076.1"/>
    <property type="match status" value="1"/>
</dbReference>
<proteinExistence type="inferred from homology"/>
<feature type="binding site" evidence="10">
    <location>
        <position position="167"/>
    </location>
    <ligand>
        <name>Mn(2+)</name>
        <dbReference type="ChEBI" id="CHEBI:29035"/>
    </ligand>
</feature>
<keyword evidence="8 12" id="KW-0326">Glycosidase</keyword>
<evidence type="ECO:0000256" key="6">
    <source>
        <dbReference type="ARBA" id="ARBA00023211"/>
    </source>
</evidence>
<dbReference type="Pfam" id="PF02056">
    <property type="entry name" value="Glyco_hydro_4"/>
    <property type="match status" value="1"/>
</dbReference>
<evidence type="ECO:0000256" key="5">
    <source>
        <dbReference type="ARBA" id="ARBA00023027"/>
    </source>
</evidence>
<keyword evidence="7" id="KW-0119">Carbohydrate metabolism</keyword>
<dbReference type="Proteomes" id="UP000682811">
    <property type="component" value="Unassembled WGS sequence"/>
</dbReference>
<keyword evidence="6 10" id="KW-0464">Manganese</keyword>
<dbReference type="CDD" id="cd05297">
    <property type="entry name" value="GH4_alpha_glucosidase_galactosidase"/>
    <property type="match status" value="1"/>
</dbReference>
<keyword evidence="10" id="KW-0170">Cobalt</keyword>
<sequence length="433" mass="48539">MTKITIIGAGSAFTQEIAVDILNIEGVEGGMIALVDIDADRLEIARKLVLKIIEMTGKRWDVIASVDRREVLAGSQFVINQIEVGGLQTVRYEYEIPLKYGVNQCIGDTLGPGGLFKTLRTLPSWMDIVRDIEELCPDSIILNYTNPMSAVTLLTSRITEIPVVGLCHSIQNTSSQLAKYAGVPYEEMQWRAGGINHMSWFVELTHQGKDLYPVLREKIKDPDLLKKDPVRFDAMKYLGAFVSESSGHFSEYIPYYRKRQDLIDQHCSTGYNGATGFYANNWPIWRKENDEQILEKLEGKLPISLESSNEYAAIIIEAMLKNEPKVIYGNVPNEGLIHNLPQNGVVEVACMIDRNGVNPCRFGELPGHLAALCRSNMAFFELAVGAVLENDKEMARHALMVDPLSAAVCSLKEISDMFEELYEAERDFIPDLR</sequence>
<evidence type="ECO:0000256" key="1">
    <source>
        <dbReference type="ARBA" id="ARBA00001936"/>
    </source>
</evidence>
<evidence type="ECO:0000256" key="2">
    <source>
        <dbReference type="ARBA" id="ARBA00010141"/>
    </source>
</evidence>
<gene>
    <name evidence="14" type="primary">galA</name>
    <name evidence="14" type="ORF">J34TS1_52490</name>
</gene>
<evidence type="ECO:0000256" key="4">
    <source>
        <dbReference type="ARBA" id="ARBA00022801"/>
    </source>
</evidence>
<comment type="cofactor">
    <cofactor evidence="1">
        <name>Mn(2+)</name>
        <dbReference type="ChEBI" id="CHEBI:29035"/>
    </cofactor>
</comment>
<dbReference type="PANTHER" id="PTHR32092">
    <property type="entry name" value="6-PHOSPHO-BETA-GLUCOSIDASE-RELATED"/>
    <property type="match status" value="1"/>
</dbReference>
<dbReference type="SUPFAM" id="SSF56327">
    <property type="entry name" value="LDH C-terminal domain-like"/>
    <property type="match status" value="1"/>
</dbReference>
<evidence type="ECO:0000256" key="11">
    <source>
        <dbReference type="PIRSR" id="PIRSR601088-4"/>
    </source>
</evidence>
<dbReference type="PANTHER" id="PTHR32092:SF6">
    <property type="entry name" value="ALPHA-GALACTOSIDASE"/>
    <property type="match status" value="1"/>
</dbReference>
<dbReference type="InterPro" id="IPR001088">
    <property type="entry name" value="Glyco_hydro_4"/>
</dbReference>
<evidence type="ECO:0000259" key="13">
    <source>
        <dbReference type="Pfam" id="PF11975"/>
    </source>
</evidence>
<dbReference type="InterPro" id="IPR022616">
    <property type="entry name" value="Glyco_hydro_4_C"/>
</dbReference>
<feature type="domain" description="Glycosyl hydrolase family 4 C-terminal" evidence="13">
    <location>
        <begin position="194"/>
        <end position="404"/>
    </location>
</feature>
<evidence type="ECO:0000256" key="7">
    <source>
        <dbReference type="ARBA" id="ARBA00023277"/>
    </source>
</evidence>
<dbReference type="InterPro" id="IPR053715">
    <property type="entry name" value="GH4_Enzyme_sf"/>
</dbReference>
<keyword evidence="10" id="KW-0408">Iron</keyword>
<dbReference type="GO" id="GO:0046872">
    <property type="term" value="F:metal ion binding"/>
    <property type="evidence" value="ECO:0007669"/>
    <property type="project" value="UniProtKB-KW"/>
</dbReference>
<dbReference type="PRINTS" id="PR00732">
    <property type="entry name" value="GLHYDRLASE4"/>
</dbReference>
<feature type="binding site" evidence="10">
    <location>
        <position position="197"/>
    </location>
    <ligand>
        <name>Mn(2+)</name>
        <dbReference type="ChEBI" id="CHEBI:29035"/>
    </ligand>
</feature>
<feature type="binding site" evidence="9">
    <location>
        <position position="146"/>
    </location>
    <ligand>
        <name>substrate</name>
    </ligand>
</feature>
<comment type="similarity">
    <text evidence="2 12">Belongs to the glycosyl hydrolase 4 family.</text>
</comment>
<evidence type="ECO:0000313" key="15">
    <source>
        <dbReference type="Proteomes" id="UP000682811"/>
    </source>
</evidence>
<dbReference type="EMBL" id="BORT01000033">
    <property type="protein sequence ID" value="GIO50484.1"/>
    <property type="molecule type" value="Genomic_DNA"/>
</dbReference>
<protein>
    <submittedName>
        <fullName evidence="14">Alpha-glucosidase/alpha-galactosidase</fullName>
    </submittedName>
</protein>
<evidence type="ECO:0000313" key="14">
    <source>
        <dbReference type="EMBL" id="GIO50484.1"/>
    </source>
</evidence>
<organism evidence="14 15">
    <name type="scientific">Paenibacillus azoreducens</name>
    <dbReference type="NCBI Taxonomy" id="116718"/>
    <lineage>
        <taxon>Bacteria</taxon>
        <taxon>Bacillati</taxon>
        <taxon>Bacillota</taxon>
        <taxon>Bacilli</taxon>
        <taxon>Bacillales</taxon>
        <taxon>Paenibacillaceae</taxon>
        <taxon>Paenibacillus</taxon>
    </lineage>
</organism>
<dbReference type="GO" id="GO:0016616">
    <property type="term" value="F:oxidoreductase activity, acting on the CH-OH group of donors, NAD or NADP as acceptor"/>
    <property type="evidence" value="ECO:0007669"/>
    <property type="project" value="InterPro"/>
</dbReference>
<keyword evidence="3 10" id="KW-0479">Metal-binding</keyword>
<dbReference type="SUPFAM" id="SSF51735">
    <property type="entry name" value="NAD(P)-binding Rossmann-fold domains"/>
    <property type="match status" value="1"/>
</dbReference>
<dbReference type="InterPro" id="IPR036291">
    <property type="entry name" value="NAD(P)-bd_dom_sf"/>
</dbReference>
<keyword evidence="10" id="KW-0533">Nickel</keyword>
<keyword evidence="15" id="KW-1185">Reference proteome</keyword>
<evidence type="ECO:0000256" key="9">
    <source>
        <dbReference type="PIRSR" id="PIRSR601088-2"/>
    </source>
</evidence>
<evidence type="ECO:0000256" key="3">
    <source>
        <dbReference type="ARBA" id="ARBA00022723"/>
    </source>
</evidence>
<dbReference type="RefSeq" id="WP_212980687.1">
    <property type="nucleotide sequence ID" value="NZ_AP025343.1"/>
</dbReference>
<comment type="caution">
    <text evidence="14">The sequence shown here is derived from an EMBL/GenBank/DDBJ whole genome shotgun (WGS) entry which is preliminary data.</text>
</comment>
<name>A0A920CUM4_9BACL</name>
<dbReference type="Gene3D" id="3.90.1820.10">
    <property type="entry name" value="AglA-like glucosidase"/>
    <property type="match status" value="1"/>
</dbReference>
<accession>A0A920CUM4</accession>
<dbReference type="Pfam" id="PF11975">
    <property type="entry name" value="Glyco_hydro_4C"/>
    <property type="match status" value="1"/>
</dbReference>
<dbReference type="InterPro" id="IPR015955">
    <property type="entry name" value="Lactate_DH/Glyco_Ohase_4_C"/>
</dbReference>
<evidence type="ECO:0000256" key="12">
    <source>
        <dbReference type="RuleBase" id="RU361152"/>
    </source>
</evidence>
<reference evidence="14 15" key="1">
    <citation type="submission" date="2021-03" db="EMBL/GenBank/DDBJ databases">
        <title>Antimicrobial resistance genes in bacteria isolated from Japanese honey, and their potential for conferring macrolide and lincosamide resistance in the American foulbrood pathogen Paenibacillus larvae.</title>
        <authorList>
            <person name="Okamoto M."/>
            <person name="Kumagai M."/>
            <person name="Kanamori H."/>
            <person name="Takamatsu D."/>
        </authorList>
    </citation>
    <scope>NUCLEOTIDE SEQUENCE [LARGE SCALE GENOMIC DNA]</scope>
    <source>
        <strain evidence="14 15">J34TS1</strain>
    </source>
</reference>
<keyword evidence="4 12" id="KW-0378">Hydrolase</keyword>
<comment type="cofactor">
    <cofactor evidence="12">
        <name>NAD(+)</name>
        <dbReference type="ChEBI" id="CHEBI:57540"/>
    </cofactor>
    <text evidence="12">Binds 1 NAD(+) per subunit.</text>
</comment>
<dbReference type="AlphaFoldDB" id="A0A920CUM4"/>
<evidence type="ECO:0000256" key="10">
    <source>
        <dbReference type="PIRSR" id="PIRSR601088-3"/>
    </source>
</evidence>
<keyword evidence="5 12" id="KW-0520">NAD</keyword>
<dbReference type="GO" id="GO:0004553">
    <property type="term" value="F:hydrolase activity, hydrolyzing O-glycosyl compounds"/>
    <property type="evidence" value="ECO:0007669"/>
    <property type="project" value="InterPro"/>
</dbReference>
<evidence type="ECO:0000256" key="8">
    <source>
        <dbReference type="ARBA" id="ARBA00023295"/>
    </source>
</evidence>